<evidence type="ECO:0000313" key="2">
    <source>
        <dbReference type="Proteomes" id="UP000321306"/>
    </source>
</evidence>
<gene>
    <name evidence="1" type="ORF">DC3_52700</name>
</gene>
<reference evidence="1 2" key="1">
    <citation type="submission" date="2019-07" db="EMBL/GenBank/DDBJ databases">
        <title>Whole genome shotgun sequence of Deinococcus cellulosilyticus NBRC 106333.</title>
        <authorList>
            <person name="Hosoyama A."/>
            <person name="Uohara A."/>
            <person name="Ohji S."/>
            <person name="Ichikawa N."/>
        </authorList>
    </citation>
    <scope>NUCLEOTIDE SEQUENCE [LARGE SCALE GENOMIC DNA]</scope>
    <source>
        <strain evidence="1 2">NBRC 106333</strain>
    </source>
</reference>
<accession>A0A511N9Y1</accession>
<dbReference type="AlphaFoldDB" id="A0A511N9Y1"/>
<organism evidence="1 2">
    <name type="scientific">Deinococcus cellulosilyticus (strain DSM 18568 / NBRC 106333 / KACC 11606 / 5516J-15)</name>
    <dbReference type="NCBI Taxonomy" id="1223518"/>
    <lineage>
        <taxon>Bacteria</taxon>
        <taxon>Thermotogati</taxon>
        <taxon>Deinococcota</taxon>
        <taxon>Deinococci</taxon>
        <taxon>Deinococcales</taxon>
        <taxon>Deinococcaceae</taxon>
        <taxon>Deinococcus</taxon>
    </lineage>
</organism>
<protein>
    <submittedName>
        <fullName evidence="1">Uncharacterized protein</fullName>
    </submittedName>
</protein>
<comment type="caution">
    <text evidence="1">The sequence shown here is derived from an EMBL/GenBank/DDBJ whole genome shotgun (WGS) entry which is preliminary data.</text>
</comment>
<sequence length="58" mass="6443">MTEDPKFLVSVKGTGQYRGYSNVYETHASSEKALRVSLESAGFEVLFIKEITSERNAA</sequence>
<proteinExistence type="predicted"/>
<keyword evidence="2" id="KW-1185">Reference proteome</keyword>
<dbReference type="EMBL" id="BJXB01000039">
    <property type="protein sequence ID" value="GEM49635.1"/>
    <property type="molecule type" value="Genomic_DNA"/>
</dbReference>
<evidence type="ECO:0000313" key="1">
    <source>
        <dbReference type="EMBL" id="GEM49635.1"/>
    </source>
</evidence>
<name>A0A511N9Y1_DEIC1</name>
<dbReference type="Proteomes" id="UP000321306">
    <property type="component" value="Unassembled WGS sequence"/>
</dbReference>
<dbReference type="RefSeq" id="WP_186816271.1">
    <property type="nucleotide sequence ID" value="NZ_BJXB01000039.1"/>
</dbReference>